<dbReference type="RefSeq" id="WP_268779900.1">
    <property type="nucleotide sequence ID" value="NZ_JAPRAT010000013.1"/>
</dbReference>
<dbReference type="Gene3D" id="3.90.1150.200">
    <property type="match status" value="1"/>
</dbReference>
<accession>A0A9J6RD42</accession>
<proteinExistence type="predicted"/>
<dbReference type="Pfam" id="PF08818">
    <property type="entry name" value="DUF1801"/>
    <property type="match status" value="1"/>
</dbReference>
<protein>
    <submittedName>
        <fullName evidence="2">DUF1801 domain-containing protein</fullName>
    </submittedName>
</protein>
<comment type="caution">
    <text evidence="2">The sequence shown here is derived from an EMBL/GenBank/DDBJ whole genome shotgun (WGS) entry which is preliminary data.</text>
</comment>
<evidence type="ECO:0000313" key="2">
    <source>
        <dbReference type="EMBL" id="MCZ0703129.1"/>
    </source>
</evidence>
<evidence type="ECO:0000259" key="1">
    <source>
        <dbReference type="Pfam" id="PF08818"/>
    </source>
</evidence>
<dbReference type="Proteomes" id="UP001084197">
    <property type="component" value="Unassembled WGS sequence"/>
</dbReference>
<sequence>MIIVEEFQDFIDQIDHPEHKERMVNTLDHIITNFPRLKKEFKWNQPMFSDHGTFIIGFSVSKQHMSVAPEAVALDQFDESIKNAGYERTKQIFKIKWKDELDLGLIDKIIQYNIEDKKDMTKFWR</sequence>
<feature type="domain" description="YdhG-like" evidence="1">
    <location>
        <begin position="23"/>
        <end position="114"/>
    </location>
</feature>
<name>A0A9J6RD42_9BACI</name>
<organism evidence="2 3">
    <name type="scientific">Natronobacillus azotifigens</name>
    <dbReference type="NCBI Taxonomy" id="472978"/>
    <lineage>
        <taxon>Bacteria</taxon>
        <taxon>Bacillati</taxon>
        <taxon>Bacillota</taxon>
        <taxon>Bacilli</taxon>
        <taxon>Bacillales</taxon>
        <taxon>Bacillaceae</taxon>
        <taxon>Natronobacillus</taxon>
    </lineage>
</organism>
<dbReference type="AlphaFoldDB" id="A0A9J6RD42"/>
<gene>
    <name evidence="2" type="ORF">OWO01_07890</name>
</gene>
<reference evidence="2" key="1">
    <citation type="submission" date="2022-11" db="EMBL/GenBank/DDBJ databases">
        <title>WGS of Natronobacillus azotifigens 24KS-1, an anaerobic diazotrophic haloalkaliphile from soda-rich habitats.</title>
        <authorList>
            <person name="Sorokin D.Y."/>
            <person name="Merkel A.Y."/>
        </authorList>
    </citation>
    <scope>NUCLEOTIDE SEQUENCE</scope>
    <source>
        <strain evidence="2">24KS-1</strain>
    </source>
</reference>
<keyword evidence="3" id="KW-1185">Reference proteome</keyword>
<dbReference type="EMBL" id="JAPRAT010000013">
    <property type="protein sequence ID" value="MCZ0703129.1"/>
    <property type="molecule type" value="Genomic_DNA"/>
</dbReference>
<evidence type="ECO:0000313" key="3">
    <source>
        <dbReference type="Proteomes" id="UP001084197"/>
    </source>
</evidence>
<dbReference type="InterPro" id="IPR014922">
    <property type="entry name" value="YdhG-like"/>
</dbReference>
<dbReference type="SUPFAM" id="SSF159888">
    <property type="entry name" value="YdhG-like"/>
    <property type="match status" value="1"/>
</dbReference>